<dbReference type="EMBL" id="VSSQ01110030">
    <property type="protein sequence ID" value="MPN48061.1"/>
    <property type="molecule type" value="Genomic_DNA"/>
</dbReference>
<sequence>MRQRFVPIDCLHQRNDNLIRRTIHVSILDDTGQIRLVLNDVAITERAGLDIFAQCVFISIDYYLRTDVSGEFCCCDIRAVKHKSDGADIQTGIGHH</sequence>
<evidence type="ECO:0000313" key="1">
    <source>
        <dbReference type="EMBL" id="MPN48061.1"/>
    </source>
</evidence>
<gene>
    <name evidence="1" type="ORF">SDC9_195665</name>
</gene>
<proteinExistence type="predicted"/>
<accession>A0A645I9P9</accession>
<name>A0A645I9P9_9ZZZZ</name>
<reference evidence="1" key="1">
    <citation type="submission" date="2019-08" db="EMBL/GenBank/DDBJ databases">
        <authorList>
            <person name="Kucharzyk K."/>
            <person name="Murdoch R.W."/>
            <person name="Higgins S."/>
            <person name="Loffler F."/>
        </authorList>
    </citation>
    <scope>NUCLEOTIDE SEQUENCE</scope>
</reference>
<protein>
    <submittedName>
        <fullName evidence="1">Uncharacterized protein</fullName>
    </submittedName>
</protein>
<dbReference type="AlphaFoldDB" id="A0A645I9P9"/>
<comment type="caution">
    <text evidence="1">The sequence shown here is derived from an EMBL/GenBank/DDBJ whole genome shotgun (WGS) entry which is preliminary data.</text>
</comment>
<organism evidence="1">
    <name type="scientific">bioreactor metagenome</name>
    <dbReference type="NCBI Taxonomy" id="1076179"/>
    <lineage>
        <taxon>unclassified sequences</taxon>
        <taxon>metagenomes</taxon>
        <taxon>ecological metagenomes</taxon>
    </lineage>
</organism>